<protein>
    <recommendedName>
        <fullName evidence="7">Post-GPI attachment to proteins factor 3</fullName>
    </recommendedName>
</protein>
<dbReference type="OrthoDB" id="419770at2759"/>
<name>A0A1G4JZJ8_9SACH</name>
<feature type="transmembrane region" description="Helical" evidence="7">
    <location>
        <begin position="285"/>
        <end position="303"/>
    </location>
</feature>
<sequence length="354" mass="40898">MRLIIILASFLAVGNPVRGSIGDRLDEFQECKDDCQGSLGCNGLVDETVAKLGSKEDIYFSRAPSLLSNFAFWDCESNCDYQCQQIITQMRIFEGDDIVQFHGKWPFKRFLGVQEFFSTIFSMANFIPHYRGYQLVYQELKSLPPHKKAHSLLHNYIYVAIMGMLAWVSSTVFHFRDLEFTEKLDYFFAGATVLSGFHAILIRLARFDNHKGLRKLVSGIVALIFTAHVVRQYLDWSYTYNMRFNVAFGVLQYILLLTLSVQNYNNLKSGKLPRKAQYLSRNTMIYHLCVVPAALVIGTSLSMSCELFDFFSYRWQIDSHAIWHACTVLPSWKLYDFFIQDFRYMNACDGITVD</sequence>
<evidence type="ECO:0000256" key="4">
    <source>
        <dbReference type="ARBA" id="ARBA00022729"/>
    </source>
</evidence>
<dbReference type="InterPro" id="IPR007217">
    <property type="entry name" value="Per1-like"/>
</dbReference>
<keyword evidence="3 7" id="KW-0812">Transmembrane</keyword>
<dbReference type="Proteomes" id="UP000190274">
    <property type="component" value="Chromosome H"/>
</dbReference>
<evidence type="ECO:0000256" key="6">
    <source>
        <dbReference type="ARBA" id="ARBA00023136"/>
    </source>
</evidence>
<feature type="transmembrane region" description="Helical" evidence="7">
    <location>
        <begin position="153"/>
        <end position="174"/>
    </location>
</feature>
<evidence type="ECO:0000256" key="2">
    <source>
        <dbReference type="ARBA" id="ARBA00022502"/>
    </source>
</evidence>
<gene>
    <name evidence="8" type="ORF">LADA_0H02036G</name>
</gene>
<dbReference type="GO" id="GO:0030026">
    <property type="term" value="P:intracellular manganese ion homeostasis"/>
    <property type="evidence" value="ECO:0007669"/>
    <property type="project" value="EnsemblFungi"/>
</dbReference>
<dbReference type="EMBL" id="LT598461">
    <property type="protein sequence ID" value="SCU96651.1"/>
    <property type="molecule type" value="Genomic_DNA"/>
</dbReference>
<comment type="subcellular location">
    <subcellularLocation>
        <location evidence="1">Endomembrane system</location>
        <topology evidence="1">Multi-pass membrane protein</topology>
    </subcellularLocation>
    <subcellularLocation>
        <location evidence="7">Endoplasmic reticulum membrane</location>
        <topology evidence="7">Multi-pass membrane protein</topology>
    </subcellularLocation>
</comment>
<evidence type="ECO:0000256" key="5">
    <source>
        <dbReference type="ARBA" id="ARBA00022989"/>
    </source>
</evidence>
<keyword evidence="4 7" id="KW-0732">Signal</keyword>
<dbReference type="GO" id="GO:0005789">
    <property type="term" value="C:endoplasmic reticulum membrane"/>
    <property type="evidence" value="ECO:0007669"/>
    <property type="project" value="UniProtKB-SubCell"/>
</dbReference>
<reference evidence="8 9" key="1">
    <citation type="submission" date="2016-03" db="EMBL/GenBank/DDBJ databases">
        <authorList>
            <person name="Devillers H."/>
        </authorList>
    </citation>
    <scope>NUCLEOTIDE SEQUENCE [LARGE SCALE GENOMIC DNA]</scope>
    <source>
        <strain evidence="8">CBS 10888</strain>
    </source>
</reference>
<feature type="chain" id="PRO_5016481105" description="Post-GPI attachment to proteins factor 3" evidence="7">
    <location>
        <begin position="20"/>
        <end position="354"/>
    </location>
</feature>
<evidence type="ECO:0000256" key="1">
    <source>
        <dbReference type="ARBA" id="ARBA00004127"/>
    </source>
</evidence>
<dbReference type="PANTHER" id="PTHR13148:SF0">
    <property type="entry name" value="POST-GPI ATTACHMENT TO PROTEINS FACTOR 3"/>
    <property type="match status" value="1"/>
</dbReference>
<proteinExistence type="inferred from homology"/>
<dbReference type="STRING" id="1266660.A0A1G4JZJ8"/>
<dbReference type="PANTHER" id="PTHR13148">
    <property type="entry name" value="PER1-RELATED"/>
    <property type="match status" value="1"/>
</dbReference>
<evidence type="ECO:0000313" key="9">
    <source>
        <dbReference type="Proteomes" id="UP000190274"/>
    </source>
</evidence>
<keyword evidence="6 7" id="KW-0472">Membrane</keyword>
<comment type="similarity">
    <text evidence="7">Belongs to the PGAP3 family.</text>
</comment>
<organism evidence="8 9">
    <name type="scientific">Lachancea dasiensis</name>
    <dbReference type="NCBI Taxonomy" id="1072105"/>
    <lineage>
        <taxon>Eukaryota</taxon>
        <taxon>Fungi</taxon>
        <taxon>Dikarya</taxon>
        <taxon>Ascomycota</taxon>
        <taxon>Saccharomycotina</taxon>
        <taxon>Saccharomycetes</taxon>
        <taxon>Saccharomycetales</taxon>
        <taxon>Saccharomycetaceae</taxon>
        <taxon>Lachancea</taxon>
    </lineage>
</organism>
<feature type="transmembrane region" description="Helical" evidence="7">
    <location>
        <begin position="216"/>
        <end position="234"/>
    </location>
</feature>
<evidence type="ECO:0000256" key="3">
    <source>
        <dbReference type="ARBA" id="ARBA00022692"/>
    </source>
</evidence>
<dbReference type="GO" id="GO:0006506">
    <property type="term" value="P:GPI anchor biosynthetic process"/>
    <property type="evidence" value="ECO:0007669"/>
    <property type="project" value="UniProtKB-KW"/>
</dbReference>
<feature type="transmembrane region" description="Helical" evidence="7">
    <location>
        <begin position="186"/>
        <end position="204"/>
    </location>
</feature>
<dbReference type="GO" id="GO:0000329">
    <property type="term" value="C:fungal-type vacuole membrane"/>
    <property type="evidence" value="ECO:0007669"/>
    <property type="project" value="EnsemblFungi"/>
</dbReference>
<accession>A0A1G4JZJ8</accession>
<keyword evidence="5 7" id="KW-1133">Transmembrane helix</keyword>
<evidence type="ECO:0000313" key="8">
    <source>
        <dbReference type="EMBL" id="SCU96651.1"/>
    </source>
</evidence>
<feature type="transmembrane region" description="Helical" evidence="7">
    <location>
        <begin position="246"/>
        <end position="264"/>
    </location>
</feature>
<dbReference type="GO" id="GO:0016788">
    <property type="term" value="F:hydrolase activity, acting on ester bonds"/>
    <property type="evidence" value="ECO:0007669"/>
    <property type="project" value="TreeGrafter"/>
</dbReference>
<comment type="caution">
    <text evidence="7">Lacks conserved residue(s) required for the propagation of feature annotation.</text>
</comment>
<keyword evidence="2 7" id="KW-0337">GPI-anchor biosynthesis</keyword>
<comment type="function">
    <text evidence="7">Involved in the lipid remodeling steps of GPI-anchor maturation.</text>
</comment>
<dbReference type="Pfam" id="PF04080">
    <property type="entry name" value="Per1"/>
    <property type="match status" value="1"/>
</dbReference>
<keyword evidence="7" id="KW-0256">Endoplasmic reticulum</keyword>
<dbReference type="AlphaFoldDB" id="A0A1G4JZJ8"/>
<keyword evidence="9" id="KW-1185">Reference proteome</keyword>
<feature type="signal peptide" evidence="7">
    <location>
        <begin position="1"/>
        <end position="19"/>
    </location>
</feature>
<evidence type="ECO:0000256" key="7">
    <source>
        <dbReference type="RuleBase" id="RU365066"/>
    </source>
</evidence>